<dbReference type="Proteomes" id="UP000828048">
    <property type="component" value="Chromosome 5"/>
</dbReference>
<evidence type="ECO:0000313" key="1">
    <source>
        <dbReference type="EMBL" id="KAH7846505.1"/>
    </source>
</evidence>
<name>A0ACB7Y0N6_9ERIC</name>
<sequence length="166" mass="18920">MTSWFRSAVEVGNKNNITRTVKNYADSVLFQLSSEKGQLHSISKSLIWAYYLLDKAYIMEPKPVIQEGPIDGSLLGYQQQHMSHAIWDNNGERPINCKTVVVRRNEANLKRLDPPAPPVVDLVRQTGFGGLIDIPFISLDLALMTALLERWRLETHFFHLALGEWT</sequence>
<gene>
    <name evidence="1" type="ORF">Vadar_014750</name>
</gene>
<comment type="caution">
    <text evidence="1">The sequence shown here is derived from an EMBL/GenBank/DDBJ whole genome shotgun (WGS) entry which is preliminary data.</text>
</comment>
<organism evidence="1 2">
    <name type="scientific">Vaccinium darrowii</name>
    <dbReference type="NCBI Taxonomy" id="229202"/>
    <lineage>
        <taxon>Eukaryota</taxon>
        <taxon>Viridiplantae</taxon>
        <taxon>Streptophyta</taxon>
        <taxon>Embryophyta</taxon>
        <taxon>Tracheophyta</taxon>
        <taxon>Spermatophyta</taxon>
        <taxon>Magnoliopsida</taxon>
        <taxon>eudicotyledons</taxon>
        <taxon>Gunneridae</taxon>
        <taxon>Pentapetalae</taxon>
        <taxon>asterids</taxon>
        <taxon>Ericales</taxon>
        <taxon>Ericaceae</taxon>
        <taxon>Vaccinioideae</taxon>
        <taxon>Vaccinieae</taxon>
        <taxon>Vaccinium</taxon>
    </lineage>
</organism>
<proteinExistence type="predicted"/>
<evidence type="ECO:0000313" key="2">
    <source>
        <dbReference type="Proteomes" id="UP000828048"/>
    </source>
</evidence>
<keyword evidence="2" id="KW-1185">Reference proteome</keyword>
<accession>A0ACB7Y0N6</accession>
<dbReference type="EMBL" id="CM037155">
    <property type="protein sequence ID" value="KAH7846505.1"/>
    <property type="molecule type" value="Genomic_DNA"/>
</dbReference>
<reference evidence="1 2" key="1">
    <citation type="journal article" date="2021" name="Hortic Res">
        <title>High-quality reference genome and annotation aids understanding of berry development for evergreen blueberry (Vaccinium darrowii).</title>
        <authorList>
            <person name="Yu J."/>
            <person name="Hulse-Kemp A.M."/>
            <person name="Babiker E."/>
            <person name="Staton M."/>
        </authorList>
    </citation>
    <scope>NUCLEOTIDE SEQUENCE [LARGE SCALE GENOMIC DNA]</scope>
    <source>
        <strain evidence="2">cv. NJ 8807/NJ 8810</strain>
        <tissue evidence="1">Young leaf</tissue>
    </source>
</reference>
<protein>
    <submittedName>
        <fullName evidence="1">Uncharacterized protein</fullName>
    </submittedName>
</protein>